<organism evidence="2">
    <name type="scientific">Culicoides sonorensis</name>
    <name type="common">Biting midge</name>
    <dbReference type="NCBI Taxonomy" id="179676"/>
    <lineage>
        <taxon>Eukaryota</taxon>
        <taxon>Metazoa</taxon>
        <taxon>Ecdysozoa</taxon>
        <taxon>Arthropoda</taxon>
        <taxon>Hexapoda</taxon>
        <taxon>Insecta</taxon>
        <taxon>Pterygota</taxon>
        <taxon>Neoptera</taxon>
        <taxon>Endopterygota</taxon>
        <taxon>Diptera</taxon>
        <taxon>Nematocera</taxon>
        <taxon>Chironomoidea</taxon>
        <taxon>Ceratopogonidae</taxon>
        <taxon>Ceratopogoninae</taxon>
        <taxon>Culicoides</taxon>
        <taxon>Monoculicoides</taxon>
    </lineage>
</organism>
<proteinExistence type="predicted"/>
<reference evidence="2" key="1">
    <citation type="submission" date="2018-07" db="EMBL/GenBank/DDBJ databases">
        <authorList>
            <person name="Quirk P.G."/>
            <person name="Krulwich T.A."/>
        </authorList>
    </citation>
    <scope>NUCLEOTIDE SEQUENCE</scope>
</reference>
<accession>A0A336LSB8</accession>
<dbReference type="EMBL" id="UFQT01000150">
    <property type="protein sequence ID" value="SSX20906.1"/>
    <property type="molecule type" value="Genomic_DNA"/>
</dbReference>
<sequence length="191" mass="21209">MAEGTYEYECERAELLGVSPPDRETWEQNQKARLEQEQEELEIAQDAEIDHQGEQLQGTSGKLDELNSILANTQKKLNTKFKVVCGGLTSLMKFRPGGSSSNVNEDHQQSNDESGSTTAQTAQNENNALLSDEATSNDGPQASNVTPKRSVRDIGHKVGKQIDVLDSLISKSERAELSMHQQNKEMKRHLK</sequence>
<protein>
    <submittedName>
        <fullName evidence="2">CSON002985 protein</fullName>
    </submittedName>
</protein>
<feature type="compositionally biased region" description="Basic and acidic residues" evidence="1">
    <location>
        <begin position="21"/>
        <end position="36"/>
    </location>
</feature>
<feature type="region of interest" description="Disordered" evidence="1">
    <location>
        <begin position="16"/>
        <end position="39"/>
    </location>
</feature>
<dbReference type="OMA" id="EDYQHAC"/>
<evidence type="ECO:0000313" key="2">
    <source>
        <dbReference type="EMBL" id="SSX20906.1"/>
    </source>
</evidence>
<feature type="region of interest" description="Disordered" evidence="1">
    <location>
        <begin position="94"/>
        <end position="157"/>
    </location>
</feature>
<dbReference type="VEuPathDB" id="VectorBase:CSON002985"/>
<evidence type="ECO:0000256" key="1">
    <source>
        <dbReference type="SAM" id="MobiDB-lite"/>
    </source>
</evidence>
<gene>
    <name evidence="2" type="primary">CSON002985</name>
</gene>
<name>A0A336LSB8_CULSO</name>
<feature type="compositionally biased region" description="Polar residues" evidence="1">
    <location>
        <begin position="111"/>
        <end position="147"/>
    </location>
</feature>
<dbReference type="AlphaFoldDB" id="A0A336LSB8"/>